<evidence type="ECO:0000313" key="2">
    <source>
        <dbReference type="EMBL" id="KIX92695.1"/>
    </source>
</evidence>
<sequence>MPNFSNPAYGALPDFTDSDLPEDLADWASIQAPANLAMDELDGNGDGDGNGHLTSSGWPDGVWPPTSSPIQDFLPEENDGDVEGERDDSRDEDEWFQHQLYFARQALLNNSTPDTGGPSDAAAGPISPPASQVDSDGDDDDEDDEDEDSDHEWFNEQWFNGYYEDEDEENPDTPRITPLPRTPPPPPRIQRRSTRKSGGNVLDGGAPMLVFALQNWRERRDVIIAEKRKADRLEQEKLREEKLDQEVLVENRVLGLDHAGATGMGLLLRRNENGKRVVSGDGAAALRVVRDTLDYRKFATAGARRERNRRESEEEEEGEVVDAYVREDGSVDLFT</sequence>
<dbReference type="EMBL" id="KN848101">
    <property type="protein sequence ID" value="KIX92695.1"/>
    <property type="molecule type" value="Genomic_DNA"/>
</dbReference>
<reference evidence="2 3" key="1">
    <citation type="submission" date="2015-01" db="EMBL/GenBank/DDBJ databases">
        <title>The Genome Sequence of Fonsecaea multimorphosa CBS 102226.</title>
        <authorList>
            <consortium name="The Broad Institute Genomics Platform"/>
            <person name="Cuomo C."/>
            <person name="de Hoog S."/>
            <person name="Gorbushina A."/>
            <person name="Stielow B."/>
            <person name="Teixiera M."/>
            <person name="Abouelleil A."/>
            <person name="Chapman S.B."/>
            <person name="Priest M."/>
            <person name="Young S.K."/>
            <person name="Wortman J."/>
            <person name="Nusbaum C."/>
            <person name="Birren B."/>
        </authorList>
    </citation>
    <scope>NUCLEOTIDE SEQUENCE [LARGE SCALE GENOMIC DNA]</scope>
    <source>
        <strain evidence="2 3">CBS 102226</strain>
    </source>
</reference>
<feature type="compositionally biased region" description="Acidic residues" evidence="1">
    <location>
        <begin position="135"/>
        <end position="150"/>
    </location>
</feature>
<accession>A0A0D2GT89</accession>
<dbReference type="Proteomes" id="UP000053411">
    <property type="component" value="Unassembled WGS sequence"/>
</dbReference>
<feature type="region of interest" description="Disordered" evidence="1">
    <location>
        <begin position="36"/>
        <end position="202"/>
    </location>
</feature>
<name>A0A0D2GT89_9EURO</name>
<evidence type="ECO:0000313" key="3">
    <source>
        <dbReference type="Proteomes" id="UP000053411"/>
    </source>
</evidence>
<feature type="region of interest" description="Disordered" evidence="1">
    <location>
        <begin position="1"/>
        <end position="21"/>
    </location>
</feature>
<feature type="compositionally biased region" description="Acidic residues" evidence="1">
    <location>
        <begin position="74"/>
        <end position="94"/>
    </location>
</feature>
<dbReference type="AlphaFoldDB" id="A0A0D2GT89"/>
<feature type="compositionally biased region" description="Basic and acidic residues" evidence="1">
    <location>
        <begin position="301"/>
        <end position="312"/>
    </location>
</feature>
<dbReference type="RefSeq" id="XP_016626818.1">
    <property type="nucleotide sequence ID" value="XM_016782035.1"/>
</dbReference>
<keyword evidence="3" id="KW-1185">Reference proteome</keyword>
<feature type="region of interest" description="Disordered" evidence="1">
    <location>
        <begin position="301"/>
        <end position="321"/>
    </location>
</feature>
<dbReference type="GeneID" id="27717293"/>
<evidence type="ECO:0000256" key="1">
    <source>
        <dbReference type="SAM" id="MobiDB-lite"/>
    </source>
</evidence>
<organism evidence="2 3">
    <name type="scientific">Fonsecaea multimorphosa CBS 102226</name>
    <dbReference type="NCBI Taxonomy" id="1442371"/>
    <lineage>
        <taxon>Eukaryota</taxon>
        <taxon>Fungi</taxon>
        <taxon>Dikarya</taxon>
        <taxon>Ascomycota</taxon>
        <taxon>Pezizomycotina</taxon>
        <taxon>Eurotiomycetes</taxon>
        <taxon>Chaetothyriomycetidae</taxon>
        <taxon>Chaetothyriales</taxon>
        <taxon>Herpotrichiellaceae</taxon>
        <taxon>Fonsecaea</taxon>
    </lineage>
</organism>
<gene>
    <name evidence="2" type="ORF">Z520_11547</name>
</gene>
<dbReference type="VEuPathDB" id="FungiDB:Z520_11547"/>
<protein>
    <submittedName>
        <fullName evidence="2">Uncharacterized protein</fullName>
    </submittedName>
</protein>
<proteinExistence type="predicted"/>